<dbReference type="PROSITE" id="PS00010">
    <property type="entry name" value="ASX_HYDROXYL"/>
    <property type="match status" value="1"/>
</dbReference>
<dbReference type="InterPro" id="IPR001881">
    <property type="entry name" value="EGF-like_Ca-bd_dom"/>
</dbReference>
<evidence type="ECO:0000313" key="8">
    <source>
        <dbReference type="Proteomes" id="UP000037510"/>
    </source>
</evidence>
<dbReference type="PANTHER" id="PTHR46513:SF13">
    <property type="entry name" value="EGF-LIKE DOMAIN-CONTAINING PROTEIN"/>
    <property type="match status" value="1"/>
</dbReference>
<dbReference type="Pfam" id="PF07645">
    <property type="entry name" value="EGF_CA"/>
    <property type="match status" value="1"/>
</dbReference>
<dbReference type="GO" id="GO:0005886">
    <property type="term" value="C:plasma membrane"/>
    <property type="evidence" value="ECO:0007669"/>
    <property type="project" value="TreeGrafter"/>
</dbReference>
<dbReference type="Proteomes" id="UP000037510">
    <property type="component" value="Unassembled WGS sequence"/>
</dbReference>
<dbReference type="CDD" id="cd00054">
    <property type="entry name" value="EGF_CA"/>
    <property type="match status" value="1"/>
</dbReference>
<keyword evidence="3" id="KW-0677">Repeat</keyword>
<feature type="non-terminal residue" evidence="7">
    <location>
        <position position="1"/>
    </location>
</feature>
<dbReference type="InterPro" id="IPR000152">
    <property type="entry name" value="EGF-type_Asp/Asn_hydroxyl_site"/>
</dbReference>
<proteinExistence type="predicted"/>
<evidence type="ECO:0000313" key="7">
    <source>
        <dbReference type="EMBL" id="KOB52385.1"/>
    </source>
</evidence>
<protein>
    <submittedName>
        <fullName evidence="7">Vitellogenin receptor</fullName>
    </submittedName>
</protein>
<accession>A0A0L7K3I5</accession>
<dbReference type="AlphaFoldDB" id="A0A0L7K3I5"/>
<evidence type="ECO:0000256" key="2">
    <source>
        <dbReference type="ARBA" id="ARBA00022729"/>
    </source>
</evidence>
<comment type="caution">
    <text evidence="7">The sequence shown here is derived from an EMBL/GenBank/DDBJ whole genome shotgun (WGS) entry which is preliminary data.</text>
</comment>
<dbReference type="GO" id="GO:0042813">
    <property type="term" value="F:Wnt receptor activity"/>
    <property type="evidence" value="ECO:0007669"/>
    <property type="project" value="TreeGrafter"/>
</dbReference>
<evidence type="ECO:0000256" key="3">
    <source>
        <dbReference type="ARBA" id="ARBA00022737"/>
    </source>
</evidence>
<dbReference type="EMBL" id="JTDY01011821">
    <property type="protein sequence ID" value="KOB52385.1"/>
    <property type="molecule type" value="Genomic_DNA"/>
</dbReference>
<dbReference type="Pfam" id="PF00058">
    <property type="entry name" value="Ldl_recept_b"/>
    <property type="match status" value="3"/>
</dbReference>
<dbReference type="InterPro" id="IPR018097">
    <property type="entry name" value="EGF_Ca-bd_CS"/>
</dbReference>
<sequence>RYGPTCLCLASSTRTYNYLTHHCDDVDECRLARPQCSHRCVNGDGHYRCECDEGYKKDDTRNEIKFLKVKSKQLVTVATGIKQVLVGLGLEDPGDISIDWLGGNFYFSDAKRRSISACRLDGAVCTDVPTHAKHPKKMYWADWFTHAVIMSANMDGSNAEVLVDNLDTFASVYFMYWADWFSHAVIMSDNMDGSNAEVLVDNLDTFASVYFMYWADWFSHAVIMSANMDGSNAEVLVDNLDTFASGLSVDVPNERLYYVDKTVKVVMIKEKAVY</sequence>
<dbReference type="SUPFAM" id="SSF63825">
    <property type="entry name" value="YWTD domain"/>
    <property type="match status" value="1"/>
</dbReference>
<dbReference type="Gene3D" id="2.10.25.10">
    <property type="entry name" value="Laminin"/>
    <property type="match status" value="1"/>
</dbReference>
<organism evidence="7 8">
    <name type="scientific">Operophtera brumata</name>
    <name type="common">Winter moth</name>
    <name type="synonym">Phalaena brumata</name>
    <dbReference type="NCBI Taxonomy" id="104452"/>
    <lineage>
        <taxon>Eukaryota</taxon>
        <taxon>Metazoa</taxon>
        <taxon>Ecdysozoa</taxon>
        <taxon>Arthropoda</taxon>
        <taxon>Hexapoda</taxon>
        <taxon>Insecta</taxon>
        <taxon>Pterygota</taxon>
        <taxon>Neoptera</taxon>
        <taxon>Endopterygota</taxon>
        <taxon>Lepidoptera</taxon>
        <taxon>Glossata</taxon>
        <taxon>Ditrysia</taxon>
        <taxon>Geometroidea</taxon>
        <taxon>Geometridae</taxon>
        <taxon>Larentiinae</taxon>
        <taxon>Operophtera</taxon>
    </lineage>
</organism>
<evidence type="ECO:0000256" key="4">
    <source>
        <dbReference type="ARBA" id="ARBA00023157"/>
    </source>
</evidence>
<evidence type="ECO:0000259" key="6">
    <source>
        <dbReference type="SMART" id="SM00179"/>
    </source>
</evidence>
<dbReference type="InterPro" id="IPR000033">
    <property type="entry name" value="LDLR_classB_rpt"/>
</dbReference>
<dbReference type="GO" id="GO:0060070">
    <property type="term" value="P:canonical Wnt signaling pathway"/>
    <property type="evidence" value="ECO:0007669"/>
    <property type="project" value="TreeGrafter"/>
</dbReference>
<dbReference type="GO" id="GO:0017147">
    <property type="term" value="F:Wnt-protein binding"/>
    <property type="evidence" value="ECO:0007669"/>
    <property type="project" value="TreeGrafter"/>
</dbReference>
<dbReference type="InterPro" id="IPR011042">
    <property type="entry name" value="6-blade_b-propeller_TolB-like"/>
</dbReference>
<dbReference type="SMART" id="SM00135">
    <property type="entry name" value="LY"/>
    <property type="match status" value="5"/>
</dbReference>
<evidence type="ECO:0000256" key="5">
    <source>
        <dbReference type="PROSITE-ProRule" id="PRU00461"/>
    </source>
</evidence>
<keyword evidence="1" id="KW-0245">EGF-like domain</keyword>
<keyword evidence="2" id="KW-0732">Signal</keyword>
<dbReference type="InterPro" id="IPR050778">
    <property type="entry name" value="Cueball_EGF_LRP_Nidogen"/>
</dbReference>
<evidence type="ECO:0000256" key="1">
    <source>
        <dbReference type="ARBA" id="ARBA00022536"/>
    </source>
</evidence>
<dbReference type="SUPFAM" id="SSF57196">
    <property type="entry name" value="EGF/Laminin"/>
    <property type="match status" value="1"/>
</dbReference>
<feature type="domain" description="EGF-like calcium-binding" evidence="6">
    <location>
        <begin position="25"/>
        <end position="63"/>
    </location>
</feature>
<dbReference type="PROSITE" id="PS01187">
    <property type="entry name" value="EGF_CA"/>
    <property type="match status" value="1"/>
</dbReference>
<feature type="repeat" description="LDL-receptor class B" evidence="5">
    <location>
        <begin position="210"/>
        <end position="253"/>
    </location>
</feature>
<dbReference type="PANTHER" id="PTHR46513">
    <property type="entry name" value="VITELLOGENIN RECEPTOR-LIKE PROTEIN-RELATED-RELATED"/>
    <property type="match status" value="1"/>
</dbReference>
<dbReference type="Gene3D" id="2.120.10.30">
    <property type="entry name" value="TolB, C-terminal domain"/>
    <property type="match status" value="2"/>
</dbReference>
<dbReference type="FunFam" id="2.10.25.10:FF:000038">
    <property type="entry name" value="Fibrillin 2"/>
    <property type="match status" value="1"/>
</dbReference>
<keyword evidence="7" id="KW-0675">Receptor</keyword>
<dbReference type="InterPro" id="IPR049883">
    <property type="entry name" value="NOTCH1_EGF-like"/>
</dbReference>
<reference evidence="7 8" key="1">
    <citation type="journal article" date="2015" name="Genome Biol. Evol.">
        <title>The genome of winter moth (Operophtera brumata) provides a genomic perspective on sexual dimorphism and phenology.</title>
        <authorList>
            <person name="Derks M.F."/>
            <person name="Smit S."/>
            <person name="Salis L."/>
            <person name="Schijlen E."/>
            <person name="Bossers A."/>
            <person name="Mateman C."/>
            <person name="Pijl A.S."/>
            <person name="de Ridder D."/>
            <person name="Groenen M.A."/>
            <person name="Visser M.E."/>
            <person name="Megens H.J."/>
        </authorList>
    </citation>
    <scope>NUCLEOTIDE SEQUENCE [LARGE SCALE GENOMIC DNA]</scope>
    <source>
        <strain evidence="7">WM2013NL</strain>
        <tissue evidence="7">Head and thorax</tissue>
    </source>
</reference>
<keyword evidence="8" id="KW-1185">Reference proteome</keyword>
<dbReference type="STRING" id="104452.A0A0L7K3I5"/>
<dbReference type="PROSITE" id="PS51120">
    <property type="entry name" value="LDLRB"/>
    <property type="match status" value="1"/>
</dbReference>
<dbReference type="SMART" id="SM00179">
    <property type="entry name" value="EGF_CA"/>
    <property type="match status" value="1"/>
</dbReference>
<gene>
    <name evidence="7" type="ORF">OBRU01_25983</name>
</gene>
<feature type="non-terminal residue" evidence="7">
    <location>
        <position position="274"/>
    </location>
</feature>
<keyword evidence="4" id="KW-1015">Disulfide bond</keyword>
<name>A0A0L7K3I5_OPEBR</name>
<dbReference type="GO" id="GO:0005509">
    <property type="term" value="F:calcium ion binding"/>
    <property type="evidence" value="ECO:0007669"/>
    <property type="project" value="InterPro"/>
</dbReference>